<evidence type="ECO:0000256" key="2">
    <source>
        <dbReference type="ARBA" id="ARBA00022670"/>
    </source>
</evidence>
<evidence type="ECO:0000256" key="1">
    <source>
        <dbReference type="ARBA" id="ARBA00008136"/>
    </source>
</evidence>
<dbReference type="EC" id="3.4.-.-" evidence="8"/>
<dbReference type="RefSeq" id="WP_064910646.1">
    <property type="nucleotide sequence ID" value="NZ_JAXROK010000008.1"/>
</dbReference>
<dbReference type="EMBL" id="SJON01000005">
    <property type="protein sequence ID" value="TCB87493.1"/>
    <property type="molecule type" value="Genomic_DNA"/>
</dbReference>
<dbReference type="PANTHER" id="PTHR13604:SF0">
    <property type="entry name" value="ABASIC SITE PROCESSING PROTEIN HMCES"/>
    <property type="match status" value="1"/>
</dbReference>
<keyword evidence="2 8" id="KW-0645">Protease</keyword>
<evidence type="ECO:0000256" key="5">
    <source>
        <dbReference type="ARBA" id="ARBA00023124"/>
    </source>
</evidence>
<dbReference type="SUPFAM" id="SSF143081">
    <property type="entry name" value="BB1717-like"/>
    <property type="match status" value="1"/>
</dbReference>
<dbReference type="GeneID" id="92384886"/>
<accession>A0AAE8QXI8</accession>
<evidence type="ECO:0000313" key="10">
    <source>
        <dbReference type="Proteomes" id="UP000291623"/>
    </source>
</evidence>
<organism evidence="9 10">
    <name type="scientific">Enterobacter quasihormaechei</name>
    <dbReference type="NCBI Taxonomy" id="2529382"/>
    <lineage>
        <taxon>Bacteria</taxon>
        <taxon>Pseudomonadati</taxon>
        <taxon>Pseudomonadota</taxon>
        <taxon>Gammaproteobacteria</taxon>
        <taxon>Enterobacterales</taxon>
        <taxon>Enterobacteriaceae</taxon>
        <taxon>Enterobacter</taxon>
    </lineage>
</organism>
<evidence type="ECO:0000256" key="6">
    <source>
        <dbReference type="ARBA" id="ARBA00023125"/>
    </source>
</evidence>
<dbReference type="AlphaFoldDB" id="A0AAE8QXI8"/>
<dbReference type="PANTHER" id="PTHR13604">
    <property type="entry name" value="DC12-RELATED"/>
    <property type="match status" value="1"/>
</dbReference>
<dbReference type="GO" id="GO:0006508">
    <property type="term" value="P:proteolysis"/>
    <property type="evidence" value="ECO:0007669"/>
    <property type="project" value="UniProtKB-KW"/>
</dbReference>
<gene>
    <name evidence="9" type="ORF">E0L16_08825</name>
</gene>
<name>A0AAE8QXI8_9ENTR</name>
<dbReference type="NCBIfam" id="NF007413">
    <property type="entry name" value="PRK09951.1"/>
    <property type="match status" value="1"/>
</dbReference>
<evidence type="ECO:0000313" key="9">
    <source>
        <dbReference type="EMBL" id="TCB87493.1"/>
    </source>
</evidence>
<keyword evidence="5" id="KW-0190">Covalent protein-DNA linkage</keyword>
<evidence type="ECO:0000256" key="8">
    <source>
        <dbReference type="RuleBase" id="RU364100"/>
    </source>
</evidence>
<keyword evidence="7" id="KW-0456">Lyase</keyword>
<proteinExistence type="inferred from homology"/>
<dbReference type="GO" id="GO:0003697">
    <property type="term" value="F:single-stranded DNA binding"/>
    <property type="evidence" value="ECO:0007669"/>
    <property type="project" value="InterPro"/>
</dbReference>
<dbReference type="InterPro" id="IPR036590">
    <property type="entry name" value="SRAP-like"/>
</dbReference>
<comment type="caution">
    <text evidence="9">The sequence shown here is derived from an EMBL/GenBank/DDBJ whole genome shotgun (WGS) entry which is preliminary data.</text>
</comment>
<dbReference type="Gene3D" id="3.90.1680.10">
    <property type="entry name" value="SOS response associated peptidase-like"/>
    <property type="match status" value="1"/>
</dbReference>
<sequence>MCGRFAQAQTREEYLAYLADEADHDIAYDPEPIGRYNVAPGTKVLLKSERDEKLHLDPVLWGYAPGWWDKTPLINARIETAASSRMFKPLWQHGRAICFADGWFEWKKEGDKKQPYFIHRADGQPIFMAAIGSTPFERGDDAEGFLIVTSEADNGLVDIHDRRPLVLSPEAAREWMRLDVGGNKALEIASDGAVPADKFNWHAVTRTVGNVKNQGRNLIEHITIKSNIS</sequence>
<reference evidence="9 10" key="1">
    <citation type="submission" date="2019-02" db="EMBL/GenBank/DDBJ databases">
        <title>The draft genome of Enterobacter spp. strains.</title>
        <authorList>
            <person name="Wang C."/>
            <person name="Feng Y."/>
            <person name="Zong Z."/>
        </authorList>
    </citation>
    <scope>NUCLEOTIDE SEQUENCE [LARGE SCALE GENOMIC DNA]</scope>
    <source>
        <strain evidence="9 10">WCHEQ120003</strain>
    </source>
</reference>
<dbReference type="InterPro" id="IPR003738">
    <property type="entry name" value="SRAP"/>
</dbReference>
<keyword evidence="6" id="KW-0238">DNA-binding</keyword>
<protein>
    <recommendedName>
        <fullName evidence="8">Abasic site processing protein</fullName>
        <ecNumber evidence="8">3.4.-.-</ecNumber>
    </recommendedName>
</protein>
<evidence type="ECO:0000256" key="3">
    <source>
        <dbReference type="ARBA" id="ARBA00022763"/>
    </source>
</evidence>
<comment type="similarity">
    <text evidence="1 8">Belongs to the SOS response-associated peptidase family.</text>
</comment>
<evidence type="ECO:0000256" key="7">
    <source>
        <dbReference type="ARBA" id="ARBA00023239"/>
    </source>
</evidence>
<dbReference type="GO" id="GO:0008233">
    <property type="term" value="F:peptidase activity"/>
    <property type="evidence" value="ECO:0007669"/>
    <property type="project" value="UniProtKB-KW"/>
</dbReference>
<keyword evidence="3" id="KW-0227">DNA damage</keyword>
<evidence type="ECO:0000256" key="4">
    <source>
        <dbReference type="ARBA" id="ARBA00022801"/>
    </source>
</evidence>
<keyword evidence="4 8" id="KW-0378">Hydrolase</keyword>
<dbReference type="Proteomes" id="UP000291623">
    <property type="component" value="Unassembled WGS sequence"/>
</dbReference>
<dbReference type="GO" id="GO:0016829">
    <property type="term" value="F:lyase activity"/>
    <property type="evidence" value="ECO:0007669"/>
    <property type="project" value="UniProtKB-KW"/>
</dbReference>
<dbReference type="GO" id="GO:0106300">
    <property type="term" value="P:protein-DNA covalent cross-linking repair"/>
    <property type="evidence" value="ECO:0007669"/>
    <property type="project" value="InterPro"/>
</dbReference>
<dbReference type="Pfam" id="PF02586">
    <property type="entry name" value="SRAP"/>
    <property type="match status" value="1"/>
</dbReference>